<dbReference type="InterPro" id="IPR012327">
    <property type="entry name" value="MeTrfase_D12"/>
</dbReference>
<dbReference type="GeneID" id="77262548"/>
<dbReference type="GO" id="GO:0043565">
    <property type="term" value="F:sequence-specific DNA binding"/>
    <property type="evidence" value="ECO:0007669"/>
    <property type="project" value="TreeGrafter"/>
</dbReference>
<dbReference type="Gene3D" id="1.10.1020.10">
    <property type="entry name" value="Adenine-specific Methyltransferase, Domain 2"/>
    <property type="match status" value="1"/>
</dbReference>
<evidence type="ECO:0000256" key="5">
    <source>
        <dbReference type="ARBA" id="ARBA00022691"/>
    </source>
</evidence>
<dbReference type="GO" id="GO:0009007">
    <property type="term" value="F:site-specific DNA-methyltransferase (adenine-specific) activity"/>
    <property type="evidence" value="ECO:0007669"/>
    <property type="project" value="UniProtKB-UniRule"/>
</dbReference>
<dbReference type="PRINTS" id="PR00505">
    <property type="entry name" value="D12N6MTFRASE"/>
</dbReference>
<dbReference type="PIRSF" id="PIRSF000398">
    <property type="entry name" value="M_m6A_EcoRV"/>
    <property type="match status" value="1"/>
</dbReference>
<dbReference type="Pfam" id="PF02086">
    <property type="entry name" value="MethyltransfD12"/>
    <property type="match status" value="1"/>
</dbReference>
<comment type="caution">
    <text evidence="8">The sequence shown here is derived from an EMBL/GenBank/DDBJ whole genome shotgun (WGS) entry which is preliminary data.</text>
</comment>
<dbReference type="RefSeq" id="WP_049804996.1">
    <property type="nucleotide sequence ID" value="NZ_CP126977.1"/>
</dbReference>
<dbReference type="NCBIfam" id="TIGR00571">
    <property type="entry name" value="dam"/>
    <property type="match status" value="1"/>
</dbReference>
<evidence type="ECO:0000256" key="3">
    <source>
        <dbReference type="ARBA" id="ARBA00022603"/>
    </source>
</evidence>
<dbReference type="EC" id="2.1.1.72" evidence="2 7"/>
<evidence type="ECO:0000256" key="4">
    <source>
        <dbReference type="ARBA" id="ARBA00022679"/>
    </source>
</evidence>
<dbReference type="InterPro" id="IPR012263">
    <property type="entry name" value="M_m6A_EcoRV"/>
</dbReference>
<name>A0A263JGV6_9PAST</name>
<dbReference type="InterPro" id="IPR029063">
    <property type="entry name" value="SAM-dependent_MTases_sf"/>
</dbReference>
<dbReference type="EMBL" id="JADION010000010">
    <property type="protein sequence ID" value="MBF4102468.1"/>
    <property type="molecule type" value="Genomic_DNA"/>
</dbReference>
<dbReference type="SUPFAM" id="SSF53335">
    <property type="entry name" value="S-adenosyl-L-methionine-dependent methyltransferases"/>
    <property type="match status" value="1"/>
</dbReference>
<keyword evidence="5 7" id="KW-0949">S-adenosyl-L-methionine</keyword>
<keyword evidence="3 7" id="KW-0489">Methyltransferase</keyword>
<dbReference type="PANTHER" id="PTHR30481:SF3">
    <property type="entry name" value="DNA ADENINE METHYLASE"/>
    <property type="match status" value="1"/>
</dbReference>
<organism evidence="8">
    <name type="scientific">Gallibacterium anatis</name>
    <dbReference type="NCBI Taxonomy" id="750"/>
    <lineage>
        <taxon>Bacteria</taxon>
        <taxon>Pseudomonadati</taxon>
        <taxon>Pseudomonadota</taxon>
        <taxon>Gammaproteobacteria</taxon>
        <taxon>Pasteurellales</taxon>
        <taxon>Pasteurellaceae</taxon>
        <taxon>Gallibacterium</taxon>
    </lineage>
</organism>
<dbReference type="InterPro" id="IPR023095">
    <property type="entry name" value="Ade_MeTrfase_dom_2"/>
</dbReference>
<keyword evidence="4 7" id="KW-0808">Transferase</keyword>
<evidence type="ECO:0000256" key="6">
    <source>
        <dbReference type="ARBA" id="ARBA00047942"/>
    </source>
</evidence>
<evidence type="ECO:0000313" key="8">
    <source>
        <dbReference type="EMBL" id="MBF4102468.1"/>
    </source>
</evidence>
<accession>A0A263JGV6</accession>
<dbReference type="GO" id="GO:1904047">
    <property type="term" value="F:S-adenosyl-L-methionine binding"/>
    <property type="evidence" value="ECO:0007669"/>
    <property type="project" value="TreeGrafter"/>
</dbReference>
<comment type="similarity">
    <text evidence="1 7">Belongs to the N(4)/N(6)-methyltransferase family.</text>
</comment>
<proteinExistence type="inferred from homology"/>
<gene>
    <name evidence="8" type="ORF">INT80_05020</name>
</gene>
<evidence type="ECO:0000256" key="7">
    <source>
        <dbReference type="RuleBase" id="RU361257"/>
    </source>
</evidence>
<dbReference type="GO" id="GO:0006298">
    <property type="term" value="P:mismatch repair"/>
    <property type="evidence" value="ECO:0007669"/>
    <property type="project" value="TreeGrafter"/>
</dbReference>
<sequence length="299" mass="34801">MSSKIMMPKYRSFLKWAGGKYRVIDDIKRLYPKGKTQLIEPFVGAGTVFLNSDFDHYLLADINPDLINLFNIVKADVNTYIKESRSLFIHPEANTATRYYQLRALFNQSDDRWLRAIIFLYLNRFGFNGLCRYNSENEFNVPFGSYSQHYFPEKELHYFAEKAQKAEFICASFQQTFAAASENSVIYCDPPYAPIKQESNFTRYAGNDFGLTQQQELAELSKQTAQQHNALVMISNHDTVFTRRIYQGARFKRVNVQRSISHSGEKRIKVKELIAVFEKQNLQKWQAKQQMRAALSESP</sequence>
<evidence type="ECO:0000256" key="1">
    <source>
        <dbReference type="ARBA" id="ARBA00006594"/>
    </source>
</evidence>
<dbReference type="GO" id="GO:0032259">
    <property type="term" value="P:methylation"/>
    <property type="evidence" value="ECO:0007669"/>
    <property type="project" value="UniProtKB-KW"/>
</dbReference>
<dbReference type="GO" id="GO:0009307">
    <property type="term" value="P:DNA restriction-modification system"/>
    <property type="evidence" value="ECO:0007669"/>
    <property type="project" value="InterPro"/>
</dbReference>
<evidence type="ECO:0000256" key="2">
    <source>
        <dbReference type="ARBA" id="ARBA00011900"/>
    </source>
</evidence>
<protein>
    <recommendedName>
        <fullName evidence="2 7">Site-specific DNA-methyltransferase (adenine-specific)</fullName>
        <ecNumber evidence="2 7">2.1.1.72</ecNumber>
    </recommendedName>
</protein>
<comment type="catalytic activity">
    <reaction evidence="6 7">
        <text>a 2'-deoxyadenosine in DNA + S-adenosyl-L-methionine = an N(6)-methyl-2'-deoxyadenosine in DNA + S-adenosyl-L-homocysteine + H(+)</text>
        <dbReference type="Rhea" id="RHEA:15197"/>
        <dbReference type="Rhea" id="RHEA-COMP:12418"/>
        <dbReference type="Rhea" id="RHEA-COMP:12419"/>
        <dbReference type="ChEBI" id="CHEBI:15378"/>
        <dbReference type="ChEBI" id="CHEBI:57856"/>
        <dbReference type="ChEBI" id="CHEBI:59789"/>
        <dbReference type="ChEBI" id="CHEBI:90615"/>
        <dbReference type="ChEBI" id="CHEBI:90616"/>
        <dbReference type="EC" id="2.1.1.72"/>
    </reaction>
</comment>
<reference evidence="8" key="1">
    <citation type="submission" date="2020-11" db="EMBL/GenBank/DDBJ databases">
        <title>Gallibacterium anatis 1637, full genome, WGS.</title>
        <authorList>
            <person name="Laishevtcev A.I."/>
            <person name="Yakimova E.A."/>
            <person name="Petkovich D."/>
            <person name="Stepanova T.V."/>
            <person name="Kalendr R.S."/>
            <person name="Rubalsky E.O."/>
            <person name="Zulkarneev E.R."/>
            <person name="Aleshkin A.V."/>
        </authorList>
    </citation>
    <scope>NUCLEOTIDE SEQUENCE</scope>
    <source>
        <strain evidence="8">1637</strain>
    </source>
</reference>
<dbReference type="Gene3D" id="3.40.50.150">
    <property type="entry name" value="Vaccinia Virus protein VP39"/>
    <property type="match status" value="1"/>
</dbReference>
<dbReference type="PANTHER" id="PTHR30481">
    <property type="entry name" value="DNA ADENINE METHYLASE"/>
    <property type="match status" value="1"/>
</dbReference>
<dbReference type="PROSITE" id="PS00092">
    <property type="entry name" value="N6_MTASE"/>
    <property type="match status" value="1"/>
</dbReference>
<dbReference type="InterPro" id="IPR002052">
    <property type="entry name" value="DNA_methylase_N6_adenine_CS"/>
</dbReference>
<dbReference type="AlphaFoldDB" id="A0A263JGV6"/>